<gene>
    <name evidence="3" type="ORF">ACED39_14895</name>
</gene>
<feature type="domain" description="Tyr recombinase" evidence="2">
    <location>
        <begin position="396"/>
        <end position="629"/>
    </location>
</feature>
<dbReference type="PROSITE" id="PS51898">
    <property type="entry name" value="TYR_RECOMBINASE"/>
    <property type="match status" value="1"/>
</dbReference>
<dbReference type="InterPro" id="IPR013762">
    <property type="entry name" value="Integrase-like_cat_sf"/>
</dbReference>
<evidence type="ECO:0000313" key="3">
    <source>
        <dbReference type="EMBL" id="MEZ8210063.1"/>
    </source>
</evidence>
<dbReference type="Gene3D" id="1.10.443.10">
    <property type="entry name" value="Intergrase catalytic core"/>
    <property type="match status" value="1"/>
</dbReference>
<dbReference type="InterPro" id="IPR002104">
    <property type="entry name" value="Integrase_catalytic"/>
</dbReference>
<evidence type="ECO:0000259" key="2">
    <source>
        <dbReference type="PROSITE" id="PS51898"/>
    </source>
</evidence>
<keyword evidence="1" id="KW-0233">DNA recombination</keyword>
<dbReference type="InterPro" id="IPR011010">
    <property type="entry name" value="DNA_brk_join_enz"/>
</dbReference>
<dbReference type="Proteomes" id="UP001569151">
    <property type="component" value="Unassembled WGS sequence"/>
</dbReference>
<keyword evidence="4" id="KW-1185">Reference proteome</keyword>
<evidence type="ECO:0000256" key="1">
    <source>
        <dbReference type="ARBA" id="ARBA00023172"/>
    </source>
</evidence>
<comment type="caution">
    <text evidence="3">The sequence shown here is derived from an EMBL/GenBank/DDBJ whole genome shotgun (WGS) entry which is preliminary data.</text>
</comment>
<sequence length="964" mass="110698">MIEKELGLRAPELGSSTYLNQEVPQLTPDTFLNSRLANEIYDLLESKHALHEYLKAPKENSGFLALWLCLKEAIDHQKGILKLLSSADSLLEIDKHWLFPYQQKRYWLSTKAELLLHRWYETCTSKKLMVVGVINRYLCEKGILPGEVTLSFIELRQMLKLEYIMRRSAIEYGLSTRKIDSALLPEHVLYRLFHNERVEYDTTSPPNISTTVRQSRSWDGAFSESCNGKRRNANSVEILELTTKEQLNAVSKYTKKLEKENRKTSIRIRHSLLEKIRVKLEDPVTAKKMPWAWLTLSWLYHLLKNGGKHKRTLRLDTIKSYVHYVAQPFIAEFNGCNPTLMNEVDWAEKLNTVIEHIASVSKKAYVAYFAEFLIDSELVPNLCLSDIDVPAAQHNADANVITHHEADRILSALEHSSHPKAELATLCFVFGFYAGLRRNEIKGLQFKDFHQYRDSYQTLHVRPNRYRELKSKDSSRNLPLDALLPELALIQVYDFLVRSRVKYASKDSSVFHFYGDAELNEGFSFLTQVIKGVTGDDTLRFHHCRHSFANWTVLQFYHRALTNVEGYAFLDHPHFSNQRSDFLLERLGIEPFSRKGFWSVGEMLGHSSPATTASSYFHLADFLRRNLYANHQAELSALRLVWGQRIATDLFGRIVPKPSISQAIIATRPNPSGIKTSSDAFDIRTLEKKTVGKSLIGLGLDTYWRILSRTAEKHSSQNIAHDLNMTLDGVNTVLELEAEITARTLRNSKHRAEPNINYARLNKPNISVVKGLIKRFMSIEQQLNSEIKLSLLLPSIENLIGAKDSLLRTRDKNSALTILRFLKLMNFEPFDISVKWYMDDIPLTEGNKLKPYLNHAEFWKKALANNVGLPNTAFSIVLPHCLNQFKRQFESIATTTLSDDGKFLAYKAPGYVSIHVKQTRFVNDMRKEPEHLPSRPRRTKAFVSFLRLLVVYLSAKQSVTNIGT</sequence>
<dbReference type="EMBL" id="JBGOOS010000022">
    <property type="protein sequence ID" value="MEZ8210063.1"/>
    <property type="molecule type" value="Genomic_DNA"/>
</dbReference>
<accession>A0ABV4MKI4</accession>
<reference evidence="3 4" key="1">
    <citation type="submission" date="2024-06" db="EMBL/GenBank/DDBJ databases">
        <authorList>
            <person name="Steensen K."/>
            <person name="Seneca J."/>
            <person name="Bartlau N."/>
            <person name="Yu A.X."/>
            <person name="Polz M.F."/>
        </authorList>
    </citation>
    <scope>NUCLEOTIDE SEQUENCE [LARGE SCALE GENOMIC DNA]</scope>
    <source>
        <strain evidence="3 4">1F146</strain>
    </source>
</reference>
<proteinExistence type="predicted"/>
<organism evidence="3 4">
    <name type="scientific">Vibrio bivalvicida</name>
    <dbReference type="NCBI Taxonomy" id="1276888"/>
    <lineage>
        <taxon>Bacteria</taxon>
        <taxon>Pseudomonadati</taxon>
        <taxon>Pseudomonadota</taxon>
        <taxon>Gammaproteobacteria</taxon>
        <taxon>Vibrionales</taxon>
        <taxon>Vibrionaceae</taxon>
        <taxon>Vibrio</taxon>
        <taxon>Vibrio oreintalis group</taxon>
    </lineage>
</organism>
<dbReference type="SUPFAM" id="SSF56349">
    <property type="entry name" value="DNA breaking-rejoining enzymes"/>
    <property type="match status" value="1"/>
</dbReference>
<dbReference type="RefSeq" id="WP_371719472.1">
    <property type="nucleotide sequence ID" value="NZ_JBGOOF010000023.1"/>
</dbReference>
<protein>
    <recommendedName>
        <fullName evidence="2">Tyr recombinase domain-containing protein</fullName>
    </recommendedName>
</protein>
<evidence type="ECO:0000313" key="4">
    <source>
        <dbReference type="Proteomes" id="UP001569151"/>
    </source>
</evidence>
<name>A0ABV4MKI4_9VIBR</name>